<evidence type="ECO:0000256" key="8">
    <source>
        <dbReference type="ARBA" id="ARBA00037998"/>
    </source>
</evidence>
<evidence type="ECO:0000256" key="4">
    <source>
        <dbReference type="ARBA" id="ARBA00022692"/>
    </source>
</evidence>
<feature type="transmembrane region" description="Helical" evidence="9">
    <location>
        <begin position="188"/>
        <end position="206"/>
    </location>
</feature>
<dbReference type="Pfam" id="PF02653">
    <property type="entry name" value="BPD_transp_2"/>
    <property type="match status" value="1"/>
</dbReference>
<dbReference type="RefSeq" id="WP_271169875.1">
    <property type="nucleotide sequence ID" value="NZ_BSFI01000023.1"/>
</dbReference>
<dbReference type="GO" id="GO:0006865">
    <property type="term" value="P:amino acid transport"/>
    <property type="evidence" value="ECO:0007669"/>
    <property type="project" value="UniProtKB-KW"/>
</dbReference>
<feature type="transmembrane region" description="Helical" evidence="9">
    <location>
        <begin position="139"/>
        <end position="156"/>
    </location>
</feature>
<dbReference type="GO" id="GO:0005886">
    <property type="term" value="C:plasma membrane"/>
    <property type="evidence" value="ECO:0007669"/>
    <property type="project" value="UniProtKB-SubCell"/>
</dbReference>
<evidence type="ECO:0000313" key="10">
    <source>
        <dbReference type="EMBL" id="GLK69650.1"/>
    </source>
</evidence>
<proteinExistence type="inferred from homology"/>
<dbReference type="EMBL" id="BSFI01000023">
    <property type="protein sequence ID" value="GLK69650.1"/>
    <property type="molecule type" value="Genomic_DNA"/>
</dbReference>
<keyword evidence="5" id="KW-0029">Amino-acid transport</keyword>
<dbReference type="CDD" id="cd06582">
    <property type="entry name" value="TM_PBP1_LivH_like"/>
    <property type="match status" value="1"/>
</dbReference>
<keyword evidence="2" id="KW-0813">Transport</keyword>
<evidence type="ECO:0000313" key="11">
    <source>
        <dbReference type="Proteomes" id="UP001143372"/>
    </source>
</evidence>
<reference evidence="10" key="2">
    <citation type="submission" date="2023-01" db="EMBL/GenBank/DDBJ databases">
        <authorList>
            <person name="Sun Q."/>
            <person name="Evtushenko L."/>
        </authorList>
    </citation>
    <scope>NUCLEOTIDE SEQUENCE</scope>
    <source>
        <strain evidence="10">VKM B-2347</strain>
    </source>
</reference>
<dbReference type="GO" id="GO:0022857">
    <property type="term" value="F:transmembrane transporter activity"/>
    <property type="evidence" value="ECO:0007669"/>
    <property type="project" value="InterPro"/>
</dbReference>
<accession>A0A9W6J5L6</accession>
<comment type="similarity">
    <text evidence="8">Belongs to the binding-protein-dependent transport system permease family. LivHM subfamily.</text>
</comment>
<dbReference type="AlphaFoldDB" id="A0A9W6J5L6"/>
<dbReference type="PANTHER" id="PTHR11795">
    <property type="entry name" value="BRANCHED-CHAIN AMINO ACID TRANSPORT SYSTEM PERMEASE PROTEIN LIVH"/>
    <property type="match status" value="1"/>
</dbReference>
<comment type="caution">
    <text evidence="10">The sequence shown here is derived from an EMBL/GenBank/DDBJ whole genome shotgun (WGS) entry which is preliminary data.</text>
</comment>
<dbReference type="PANTHER" id="PTHR11795:SF445">
    <property type="entry name" value="AMINO ACID ABC TRANSPORTER PERMEASE PROTEIN"/>
    <property type="match status" value="1"/>
</dbReference>
<comment type="subcellular location">
    <subcellularLocation>
        <location evidence="1">Cell membrane</location>
        <topology evidence="1">Multi-pass membrane protein</topology>
    </subcellularLocation>
</comment>
<dbReference type="Proteomes" id="UP001143372">
    <property type="component" value="Unassembled WGS sequence"/>
</dbReference>
<evidence type="ECO:0000256" key="9">
    <source>
        <dbReference type="SAM" id="Phobius"/>
    </source>
</evidence>
<keyword evidence="4 9" id="KW-0812">Transmembrane</keyword>
<organism evidence="10 11">
    <name type="scientific">Hansschlegelia plantiphila</name>
    <dbReference type="NCBI Taxonomy" id="374655"/>
    <lineage>
        <taxon>Bacteria</taxon>
        <taxon>Pseudomonadati</taxon>
        <taxon>Pseudomonadota</taxon>
        <taxon>Alphaproteobacteria</taxon>
        <taxon>Hyphomicrobiales</taxon>
        <taxon>Methylopilaceae</taxon>
        <taxon>Hansschlegelia</taxon>
    </lineage>
</organism>
<protein>
    <submittedName>
        <fullName evidence="10">Branched-chain amino acid ABC transporter permease</fullName>
    </submittedName>
</protein>
<feature type="transmembrane region" description="Helical" evidence="9">
    <location>
        <begin position="6"/>
        <end position="27"/>
    </location>
</feature>
<feature type="transmembrane region" description="Helical" evidence="9">
    <location>
        <begin position="218"/>
        <end position="247"/>
    </location>
</feature>
<gene>
    <name evidence="10" type="ORF">GCM10008179_32880</name>
</gene>
<evidence type="ECO:0000256" key="3">
    <source>
        <dbReference type="ARBA" id="ARBA00022475"/>
    </source>
</evidence>
<sequence length="287" mass="29860">MAVQLFFNGLVTGLLIALPALALTLIFGVLKFANFAVGSMVTLGAYAAWVANVRLGLPLSASAAIAAVTVAAAGVASDQLVFERLRERGSISLLVASMGVSLIIENVCRFAFGNASRGFDVAPSRPIRWQGIRINQEQITTAAVVLVCLVLVDALLRFSPLGRAMRAVADNASLAAVRGVERRTVARLTWALVGALLGVAGVLSGLDRAIDPLIGWNYQIPIFAAAILGGLGSPLGAIAGALVIGVAEEMSALVIPTNYRQVVSFAVILALLLFRANGLFGAKAARR</sequence>
<name>A0A9W6J5L6_9HYPH</name>
<feature type="transmembrane region" description="Helical" evidence="9">
    <location>
        <begin position="259"/>
        <end position="280"/>
    </location>
</feature>
<feature type="transmembrane region" description="Helical" evidence="9">
    <location>
        <begin position="89"/>
        <end position="112"/>
    </location>
</feature>
<keyword evidence="11" id="KW-1185">Reference proteome</keyword>
<evidence type="ECO:0000256" key="6">
    <source>
        <dbReference type="ARBA" id="ARBA00022989"/>
    </source>
</evidence>
<keyword evidence="7 9" id="KW-0472">Membrane</keyword>
<keyword evidence="6 9" id="KW-1133">Transmembrane helix</keyword>
<evidence type="ECO:0000256" key="1">
    <source>
        <dbReference type="ARBA" id="ARBA00004651"/>
    </source>
</evidence>
<reference evidence="10" key="1">
    <citation type="journal article" date="2014" name="Int. J. Syst. Evol. Microbiol.">
        <title>Complete genome sequence of Corynebacterium casei LMG S-19264T (=DSM 44701T), isolated from a smear-ripened cheese.</title>
        <authorList>
            <consortium name="US DOE Joint Genome Institute (JGI-PGF)"/>
            <person name="Walter F."/>
            <person name="Albersmeier A."/>
            <person name="Kalinowski J."/>
            <person name="Ruckert C."/>
        </authorList>
    </citation>
    <scope>NUCLEOTIDE SEQUENCE</scope>
    <source>
        <strain evidence="10">VKM B-2347</strain>
    </source>
</reference>
<feature type="transmembrane region" description="Helical" evidence="9">
    <location>
        <begin position="57"/>
        <end position="77"/>
    </location>
</feature>
<dbReference type="InterPro" id="IPR052157">
    <property type="entry name" value="BCAA_transport_permease"/>
</dbReference>
<dbReference type="InterPro" id="IPR001851">
    <property type="entry name" value="ABC_transp_permease"/>
</dbReference>
<feature type="transmembrane region" description="Helical" evidence="9">
    <location>
        <begin position="32"/>
        <end position="51"/>
    </location>
</feature>
<evidence type="ECO:0000256" key="5">
    <source>
        <dbReference type="ARBA" id="ARBA00022970"/>
    </source>
</evidence>
<evidence type="ECO:0000256" key="2">
    <source>
        <dbReference type="ARBA" id="ARBA00022448"/>
    </source>
</evidence>
<evidence type="ECO:0000256" key="7">
    <source>
        <dbReference type="ARBA" id="ARBA00023136"/>
    </source>
</evidence>
<keyword evidence="3" id="KW-1003">Cell membrane</keyword>